<dbReference type="PATRIC" id="fig|330734.3.peg.2253"/>
<comment type="similarity">
    <text evidence="1">Belongs to the HipA Ser/Thr kinase family.</text>
</comment>
<dbReference type="InterPro" id="IPR052028">
    <property type="entry name" value="HipA_Ser/Thr_kinase"/>
</dbReference>
<protein>
    <submittedName>
        <fullName evidence="5">Phosphatidylinositol kinase</fullName>
    </submittedName>
</protein>
<name>A0A0H4I4X6_9GAMM</name>
<dbReference type="Proteomes" id="UP000036406">
    <property type="component" value="Chromosome"/>
</dbReference>
<evidence type="ECO:0000256" key="2">
    <source>
        <dbReference type="ARBA" id="ARBA00022679"/>
    </source>
</evidence>
<gene>
    <name evidence="5" type="ORF">ABA45_10720</name>
</gene>
<sequence>MISDEAYLWLYLPGETSPVVCGVVAFDGVEHLFRYAASYLNREAAIPLAPPNCLLGELTDAPIPLDFELNSVIRDASPDAWGRNVMIREYANAPGHKESDLGEIDYLLRAGPDRIGALDATSDPRQYIPKASQAPPLEDLLEAADRIDQGLPLEPHLDVALNHGTSVGGARPKALLQDDGEYWIAKFGSSKDATDMVGIEAGGMQLAEKAGINVADTRVVGVLNKRVILVRRFDRVVAPGGTRRRIMLSAMTLLGLDEYAIRAGYSSYLDLADILRQYALDFQRDGTELFRRMVFNILIGNIDDHARNHACFWNGYTLELTPAYDVCPQPRSGISADQAMTVGLWGRKANLQNAISDCARFGLGEQEALDLVRVMHDVVRNHWLSVFTEVGVPRADLNYLSQATILGESIFYKLVSDDIKV</sequence>
<keyword evidence="3 5" id="KW-0418">Kinase</keyword>
<dbReference type="GO" id="GO:0005829">
    <property type="term" value="C:cytosol"/>
    <property type="evidence" value="ECO:0007669"/>
    <property type="project" value="TreeGrafter"/>
</dbReference>
<dbReference type="GO" id="GO:0004674">
    <property type="term" value="F:protein serine/threonine kinase activity"/>
    <property type="evidence" value="ECO:0007669"/>
    <property type="project" value="TreeGrafter"/>
</dbReference>
<feature type="domain" description="HipA-like C-terminal" evidence="4">
    <location>
        <begin position="165"/>
        <end position="383"/>
    </location>
</feature>
<organism evidence="5 6">
    <name type="scientific">Marinobacter psychrophilus</name>
    <dbReference type="NCBI Taxonomy" id="330734"/>
    <lineage>
        <taxon>Bacteria</taxon>
        <taxon>Pseudomonadati</taxon>
        <taxon>Pseudomonadota</taxon>
        <taxon>Gammaproteobacteria</taxon>
        <taxon>Pseudomonadales</taxon>
        <taxon>Marinobacteraceae</taxon>
        <taxon>Marinobacter</taxon>
    </lineage>
</organism>
<dbReference type="RefSeq" id="WP_048386005.1">
    <property type="nucleotide sequence ID" value="NZ_CP011494.1"/>
</dbReference>
<evidence type="ECO:0000256" key="1">
    <source>
        <dbReference type="ARBA" id="ARBA00010164"/>
    </source>
</evidence>
<dbReference type="Pfam" id="PF07804">
    <property type="entry name" value="HipA_C"/>
    <property type="match status" value="1"/>
</dbReference>
<reference evidence="5 6" key="1">
    <citation type="submission" date="2015-05" db="EMBL/GenBank/DDBJ databases">
        <title>Complete genome of Marinobacter psychrophilus strain 20041T isolated from sea-ice of the Canadian Basin.</title>
        <authorList>
            <person name="Song L."/>
            <person name="Ren L."/>
            <person name="Yu Y."/>
            <person name="Wang X."/>
        </authorList>
    </citation>
    <scope>NUCLEOTIDE SEQUENCE [LARGE SCALE GENOMIC DNA]</scope>
    <source>
        <strain evidence="5 6">20041</strain>
    </source>
</reference>
<dbReference type="PANTHER" id="PTHR37419">
    <property type="entry name" value="SERINE/THREONINE-PROTEIN KINASE TOXIN HIPA"/>
    <property type="match status" value="1"/>
</dbReference>
<keyword evidence="2" id="KW-0808">Transferase</keyword>
<proteinExistence type="inferred from homology"/>
<evidence type="ECO:0000259" key="4">
    <source>
        <dbReference type="Pfam" id="PF07804"/>
    </source>
</evidence>
<dbReference type="KEGG" id="mpq:ABA45_10720"/>
<evidence type="ECO:0000256" key="3">
    <source>
        <dbReference type="ARBA" id="ARBA00022777"/>
    </source>
</evidence>
<evidence type="ECO:0000313" key="6">
    <source>
        <dbReference type="Proteomes" id="UP000036406"/>
    </source>
</evidence>
<dbReference type="AlphaFoldDB" id="A0A0H4I4X6"/>
<dbReference type="InterPro" id="IPR012893">
    <property type="entry name" value="HipA-like_C"/>
</dbReference>
<keyword evidence="6" id="KW-1185">Reference proteome</keyword>
<accession>A0A0H4I4X6</accession>
<evidence type="ECO:0000313" key="5">
    <source>
        <dbReference type="EMBL" id="AKO52813.1"/>
    </source>
</evidence>
<dbReference type="PANTHER" id="PTHR37419:SF8">
    <property type="entry name" value="TOXIN YJJJ"/>
    <property type="match status" value="1"/>
</dbReference>
<dbReference type="EMBL" id="CP011494">
    <property type="protein sequence ID" value="AKO52813.1"/>
    <property type="molecule type" value="Genomic_DNA"/>
</dbReference>